<dbReference type="EMBL" id="VUJU01011139">
    <property type="protein sequence ID" value="KAF0711860.1"/>
    <property type="molecule type" value="Genomic_DNA"/>
</dbReference>
<comment type="caution">
    <text evidence="1">The sequence shown here is derived from an EMBL/GenBank/DDBJ whole genome shotgun (WGS) entry which is preliminary data.</text>
</comment>
<sequence length="76" mass="8467">MVSCYDLHSVLTTPAAKVSNFYYARKFATYNLTVIYNATVKTTSISSLAYFASFINNQKLPIALPMISHSKILKIA</sequence>
<reference evidence="1 2" key="1">
    <citation type="submission" date="2019-08" db="EMBL/GenBank/DDBJ databases">
        <title>Whole genome of Aphis craccivora.</title>
        <authorList>
            <person name="Voronova N.V."/>
            <person name="Shulinski R.S."/>
            <person name="Bandarenka Y.V."/>
            <person name="Zhorov D.G."/>
            <person name="Warner D."/>
        </authorList>
    </citation>
    <scope>NUCLEOTIDE SEQUENCE [LARGE SCALE GENOMIC DNA]</scope>
    <source>
        <strain evidence="1">180601</strain>
        <tissue evidence="1">Whole Body</tissue>
    </source>
</reference>
<keyword evidence="2" id="KW-1185">Reference proteome</keyword>
<protein>
    <submittedName>
        <fullName evidence="1">Uncharacterized protein</fullName>
    </submittedName>
</protein>
<accession>A0A6G0VX13</accession>
<proteinExistence type="predicted"/>
<gene>
    <name evidence="1" type="ORF">FWK35_00031020</name>
</gene>
<organism evidence="1 2">
    <name type="scientific">Aphis craccivora</name>
    <name type="common">Cowpea aphid</name>
    <dbReference type="NCBI Taxonomy" id="307492"/>
    <lineage>
        <taxon>Eukaryota</taxon>
        <taxon>Metazoa</taxon>
        <taxon>Ecdysozoa</taxon>
        <taxon>Arthropoda</taxon>
        <taxon>Hexapoda</taxon>
        <taxon>Insecta</taxon>
        <taxon>Pterygota</taxon>
        <taxon>Neoptera</taxon>
        <taxon>Paraneoptera</taxon>
        <taxon>Hemiptera</taxon>
        <taxon>Sternorrhyncha</taxon>
        <taxon>Aphidomorpha</taxon>
        <taxon>Aphidoidea</taxon>
        <taxon>Aphididae</taxon>
        <taxon>Aphidini</taxon>
        <taxon>Aphis</taxon>
        <taxon>Aphis</taxon>
    </lineage>
</organism>
<evidence type="ECO:0000313" key="1">
    <source>
        <dbReference type="EMBL" id="KAF0711860.1"/>
    </source>
</evidence>
<dbReference type="Proteomes" id="UP000478052">
    <property type="component" value="Unassembled WGS sequence"/>
</dbReference>
<dbReference type="AlphaFoldDB" id="A0A6G0VX13"/>
<evidence type="ECO:0000313" key="2">
    <source>
        <dbReference type="Proteomes" id="UP000478052"/>
    </source>
</evidence>
<name>A0A6G0VX13_APHCR</name>